<dbReference type="Gene3D" id="3.20.20.300">
    <property type="entry name" value="Glycoside hydrolase, family 3, N-terminal domain"/>
    <property type="match status" value="1"/>
</dbReference>
<dbReference type="GO" id="GO:0009251">
    <property type="term" value="P:glucan catabolic process"/>
    <property type="evidence" value="ECO:0007669"/>
    <property type="project" value="TreeGrafter"/>
</dbReference>
<dbReference type="PRINTS" id="PR00133">
    <property type="entry name" value="GLHYDRLASE3"/>
</dbReference>
<comment type="pathway">
    <text evidence="3">Glycan metabolism; cellulose degradation.</text>
</comment>
<comment type="catalytic activity">
    <reaction evidence="1">
        <text>Hydrolysis of terminal, non-reducing beta-D-glucosyl residues with release of beta-D-glucose.</text>
        <dbReference type="EC" id="3.2.1.21"/>
    </reaction>
</comment>
<comment type="similarity">
    <text evidence="4">Belongs to the glycosyl hydrolase 3 family.</text>
</comment>
<evidence type="ECO:0000256" key="5">
    <source>
        <dbReference type="ARBA" id="ARBA00012744"/>
    </source>
</evidence>
<organism evidence="20 21">
    <name type="scientific">Cutaneotrichosporon oleaginosum</name>
    <dbReference type="NCBI Taxonomy" id="879819"/>
    <lineage>
        <taxon>Eukaryota</taxon>
        <taxon>Fungi</taxon>
        <taxon>Dikarya</taxon>
        <taxon>Basidiomycota</taxon>
        <taxon>Agaricomycotina</taxon>
        <taxon>Tremellomycetes</taxon>
        <taxon>Trichosporonales</taxon>
        <taxon>Trichosporonaceae</taxon>
        <taxon>Cutaneotrichosporon</taxon>
    </lineage>
</organism>
<dbReference type="EC" id="3.2.1.21" evidence="5"/>
<sequence length="788" mass="86087">MWLFDAILWFIFWLLALLGLRERDHARDPPHKYTWPEARVRAAALVSQMSVDEKLNLTSGHVGPCQANTGGVPRLGIPSFCYNDGPAGVRHTDFTTQFPSQSATACSFDRGLVHEVSARMGAEFAAKGVHVMLGPLAGGPLGRSPYCGRRWEAFSPDPYLSSTLSYVAVRAAQSAGTIACAKHYMLYEQVPVCSGPPDDEGMPTDCTQVSVTADGEVTDHKTVKEVYLPSFAEAVRAGVGAVMCSYNLINGTPACQSDNALSRILKTELNFQGYVLSDFGAAHSTAESANAGMDQELEGTVWCASGAGGADTDGDDLKNAVTAGKVSEDRLNDMVTRILIPWIAFGQNDKWHEPSYTRWGLGDAVEIDDRSFVNQHLDVRKKDHAEFVRKAAEQSHVLLKNEGVLPLDPAIRRIGVFGSDADYPTTISGCGPDLFCTEGGRRHWNGTVTVGGGSGAAYAAYIVPPIEAISRRGREAGMRVDHVLRDDAAFFPGIAAVAGTVQMCVVFVSVFLMEGADRADLRLDNDGEALIKHVAGTCAGDVVVVLHAGGPVVMEDWIELERVKGVVWAGYPGQESGNAIANILFGDVNPSAKLAFTLGRREADWPPNSIVRKLPMIGKPRTAFDERLAIDYKWFEAHGHTPRFEFGFGLSYTTFEMSDLRVRAEHRKDEAISHTAEAHVGPLQLYDTLYVARVDVRNTGDRDGGEVPQLYMAYPPGQRQPPRNLRGYDKVWLTPGQRVTVEFPLRKKDLAVWDVVQQAWRVPEGEFTFYAGHSSRDLVLETTLVVEL</sequence>
<dbReference type="InterPro" id="IPR013783">
    <property type="entry name" value="Ig-like_fold"/>
</dbReference>
<keyword evidence="12" id="KW-0624">Polysaccharide degradation</keyword>
<evidence type="ECO:0000256" key="7">
    <source>
        <dbReference type="ARBA" id="ARBA00022729"/>
    </source>
</evidence>
<evidence type="ECO:0000313" key="20">
    <source>
        <dbReference type="EMBL" id="KLT41400.1"/>
    </source>
</evidence>
<keyword evidence="6" id="KW-0964">Secreted</keyword>
<evidence type="ECO:0000256" key="1">
    <source>
        <dbReference type="ARBA" id="ARBA00000448"/>
    </source>
</evidence>
<comment type="subcellular location">
    <subcellularLocation>
        <location evidence="2">Secreted</location>
    </subcellularLocation>
</comment>
<dbReference type="AlphaFoldDB" id="A0A0J0XJZ7"/>
<keyword evidence="10" id="KW-0119">Carbohydrate metabolism</keyword>
<dbReference type="FunFam" id="3.20.20.300:FF:000002">
    <property type="entry name" value="Probable beta-glucosidase"/>
    <property type="match status" value="1"/>
</dbReference>
<evidence type="ECO:0000256" key="8">
    <source>
        <dbReference type="ARBA" id="ARBA00022801"/>
    </source>
</evidence>
<comment type="function">
    <text evidence="13">Beta-glucosidases are one of a number of cellulolytic enzymes involved in the degradation of cellulosic biomass. Catalyzes the last step releasing glucose from the inhibitory cellobiose.</text>
</comment>
<gene>
    <name evidence="20" type="ORF">CC85DRAFT_247831</name>
</gene>
<evidence type="ECO:0000256" key="17">
    <source>
        <dbReference type="ARBA" id="ARBA00041808"/>
    </source>
</evidence>
<dbReference type="EMBL" id="KQ087219">
    <property type="protein sequence ID" value="KLT41400.1"/>
    <property type="molecule type" value="Genomic_DNA"/>
</dbReference>
<evidence type="ECO:0000256" key="4">
    <source>
        <dbReference type="ARBA" id="ARBA00005336"/>
    </source>
</evidence>
<evidence type="ECO:0000256" key="18">
    <source>
        <dbReference type="SAM" id="SignalP"/>
    </source>
</evidence>
<dbReference type="Pfam" id="PF14310">
    <property type="entry name" value="Fn3-like"/>
    <property type="match status" value="1"/>
</dbReference>
<keyword evidence="9" id="KW-0325">Glycoprotein</keyword>
<keyword evidence="11" id="KW-0326">Glycosidase</keyword>
<evidence type="ECO:0000313" key="21">
    <source>
        <dbReference type="Proteomes" id="UP000053611"/>
    </source>
</evidence>
<dbReference type="Proteomes" id="UP000053611">
    <property type="component" value="Unassembled WGS sequence"/>
</dbReference>
<feature type="domain" description="Fibronectin type III-like" evidence="19">
    <location>
        <begin position="706"/>
        <end position="775"/>
    </location>
</feature>
<evidence type="ECO:0000259" key="19">
    <source>
        <dbReference type="SMART" id="SM01217"/>
    </source>
</evidence>
<reference evidence="20 21" key="1">
    <citation type="submission" date="2015-03" db="EMBL/GenBank/DDBJ databases">
        <title>Genomics and transcriptomics of the oil-accumulating basidiomycete yeast T. oleaginosus allow insights into substrate utilization and the diverse evolutionary trajectories of mating systems in fungi.</title>
        <authorList>
            <consortium name="DOE Joint Genome Institute"/>
            <person name="Kourist R."/>
            <person name="Kracht O."/>
            <person name="Bracharz F."/>
            <person name="Lipzen A."/>
            <person name="Nolan M."/>
            <person name="Ohm R."/>
            <person name="Grigoriev I."/>
            <person name="Sun S."/>
            <person name="Heitman J."/>
            <person name="Bruck T."/>
            <person name="Nowrousian M."/>
        </authorList>
    </citation>
    <scope>NUCLEOTIDE SEQUENCE [LARGE SCALE GENOMIC DNA]</scope>
    <source>
        <strain evidence="20 21">IBC0246</strain>
    </source>
</reference>
<accession>A0A0J0XJZ7</accession>
<dbReference type="InterPro" id="IPR050288">
    <property type="entry name" value="Cellulose_deg_GH3"/>
</dbReference>
<evidence type="ECO:0000256" key="15">
    <source>
        <dbReference type="ARBA" id="ARBA00041276"/>
    </source>
</evidence>
<dbReference type="InterPro" id="IPR002772">
    <property type="entry name" value="Glyco_hydro_3_C"/>
</dbReference>
<name>A0A0J0XJZ7_9TREE</name>
<dbReference type="PANTHER" id="PTHR42715:SF12">
    <property type="entry name" value="BETA-GLUCOSIDASE G-RELATED"/>
    <property type="match status" value="1"/>
</dbReference>
<dbReference type="SUPFAM" id="SSF51445">
    <property type="entry name" value="(Trans)glycosidases"/>
    <property type="match status" value="1"/>
</dbReference>
<dbReference type="InterPro" id="IPR036881">
    <property type="entry name" value="Glyco_hydro_3_C_sf"/>
</dbReference>
<evidence type="ECO:0000256" key="14">
    <source>
        <dbReference type="ARBA" id="ARBA00039579"/>
    </source>
</evidence>
<dbReference type="InterPro" id="IPR017853">
    <property type="entry name" value="GH"/>
</dbReference>
<protein>
    <recommendedName>
        <fullName evidence="14">Probable beta-glucosidase G</fullName>
        <ecNumber evidence="5">3.2.1.21</ecNumber>
    </recommendedName>
    <alternativeName>
        <fullName evidence="15">Beta-D-glucoside glucohydrolase G</fullName>
    </alternativeName>
    <alternativeName>
        <fullName evidence="16">Cellobiase G</fullName>
    </alternativeName>
    <alternativeName>
        <fullName evidence="17">Gentiobiase G</fullName>
    </alternativeName>
</protein>
<dbReference type="InterPro" id="IPR036962">
    <property type="entry name" value="Glyco_hydro_3_N_sf"/>
</dbReference>
<dbReference type="PANTHER" id="PTHR42715">
    <property type="entry name" value="BETA-GLUCOSIDASE"/>
    <property type="match status" value="1"/>
</dbReference>
<dbReference type="Pfam" id="PF01915">
    <property type="entry name" value="Glyco_hydro_3_C"/>
    <property type="match status" value="1"/>
</dbReference>
<dbReference type="Gene3D" id="2.60.40.10">
    <property type="entry name" value="Immunoglobulins"/>
    <property type="match status" value="1"/>
</dbReference>
<dbReference type="STRING" id="879819.A0A0J0XJZ7"/>
<dbReference type="SUPFAM" id="SSF52279">
    <property type="entry name" value="Beta-D-glucan exohydrolase, C-terminal domain"/>
    <property type="match status" value="1"/>
</dbReference>
<dbReference type="SMART" id="SM01217">
    <property type="entry name" value="Fn3_like"/>
    <property type="match status" value="1"/>
</dbReference>
<evidence type="ECO:0000256" key="2">
    <source>
        <dbReference type="ARBA" id="ARBA00004613"/>
    </source>
</evidence>
<keyword evidence="8 20" id="KW-0378">Hydrolase</keyword>
<feature type="signal peptide" evidence="18">
    <location>
        <begin position="1"/>
        <end position="26"/>
    </location>
</feature>
<evidence type="ECO:0000256" key="13">
    <source>
        <dbReference type="ARBA" id="ARBA00024983"/>
    </source>
</evidence>
<evidence type="ECO:0000256" key="10">
    <source>
        <dbReference type="ARBA" id="ARBA00023277"/>
    </source>
</evidence>
<dbReference type="InterPro" id="IPR001764">
    <property type="entry name" value="Glyco_hydro_3_N"/>
</dbReference>
<evidence type="ECO:0000256" key="6">
    <source>
        <dbReference type="ARBA" id="ARBA00022525"/>
    </source>
</evidence>
<dbReference type="InterPro" id="IPR026891">
    <property type="entry name" value="Fn3-like"/>
</dbReference>
<evidence type="ECO:0000256" key="12">
    <source>
        <dbReference type="ARBA" id="ARBA00023326"/>
    </source>
</evidence>
<keyword evidence="7 18" id="KW-0732">Signal</keyword>
<evidence type="ECO:0000256" key="11">
    <source>
        <dbReference type="ARBA" id="ARBA00023295"/>
    </source>
</evidence>
<proteinExistence type="inferred from homology"/>
<dbReference type="GO" id="GO:0005576">
    <property type="term" value="C:extracellular region"/>
    <property type="evidence" value="ECO:0007669"/>
    <property type="project" value="UniProtKB-SubCell"/>
</dbReference>
<dbReference type="OrthoDB" id="416222at2759"/>
<feature type="chain" id="PRO_5005245460" description="Probable beta-glucosidase G" evidence="18">
    <location>
        <begin position="27"/>
        <end position="788"/>
    </location>
</feature>
<evidence type="ECO:0000256" key="16">
    <source>
        <dbReference type="ARBA" id="ARBA00041601"/>
    </source>
</evidence>
<dbReference type="Pfam" id="PF00933">
    <property type="entry name" value="Glyco_hydro_3"/>
    <property type="match status" value="1"/>
</dbReference>
<dbReference type="GO" id="GO:0008422">
    <property type="term" value="F:beta-glucosidase activity"/>
    <property type="evidence" value="ECO:0007669"/>
    <property type="project" value="UniProtKB-EC"/>
</dbReference>
<keyword evidence="21" id="KW-1185">Reference proteome</keyword>
<evidence type="ECO:0000256" key="3">
    <source>
        <dbReference type="ARBA" id="ARBA00004987"/>
    </source>
</evidence>
<evidence type="ECO:0000256" key="9">
    <source>
        <dbReference type="ARBA" id="ARBA00023180"/>
    </source>
</evidence>
<dbReference type="GeneID" id="28981034"/>
<dbReference type="Gene3D" id="3.40.50.1700">
    <property type="entry name" value="Glycoside hydrolase family 3 C-terminal domain"/>
    <property type="match status" value="1"/>
</dbReference>